<dbReference type="EMBL" id="JBAFSM010000085">
    <property type="protein sequence ID" value="MEG3440276.1"/>
    <property type="molecule type" value="Genomic_DNA"/>
</dbReference>
<feature type="transmembrane region" description="Helical" evidence="1">
    <location>
        <begin position="286"/>
        <end position="303"/>
    </location>
</feature>
<feature type="transmembrane region" description="Helical" evidence="1">
    <location>
        <begin position="348"/>
        <end position="367"/>
    </location>
</feature>
<feature type="transmembrane region" description="Helical" evidence="1">
    <location>
        <begin position="22"/>
        <end position="40"/>
    </location>
</feature>
<feature type="transmembrane region" description="Helical" evidence="1">
    <location>
        <begin position="154"/>
        <end position="175"/>
    </location>
</feature>
<dbReference type="AlphaFoldDB" id="A0AAW9QYE8"/>
<feature type="transmembrane region" description="Helical" evidence="1">
    <location>
        <begin position="116"/>
        <end position="133"/>
    </location>
</feature>
<accession>A0AAW9QYE8</accession>
<dbReference type="RefSeq" id="WP_332867744.1">
    <property type="nucleotide sequence ID" value="NZ_JBAFSM010000085.1"/>
</dbReference>
<keyword evidence="1" id="KW-1133">Transmembrane helix</keyword>
<feature type="transmembrane region" description="Helical" evidence="1">
    <location>
        <begin position="315"/>
        <end position="336"/>
    </location>
</feature>
<keyword evidence="3" id="KW-1185">Reference proteome</keyword>
<comment type="caution">
    <text evidence="2">The sequence shown here is derived from an EMBL/GenBank/DDBJ whole genome shotgun (WGS) entry which is preliminary data.</text>
</comment>
<dbReference type="Proteomes" id="UP001328733">
    <property type="component" value="Unassembled WGS sequence"/>
</dbReference>
<keyword evidence="1" id="KW-0812">Transmembrane</keyword>
<feature type="transmembrane region" description="Helical" evidence="1">
    <location>
        <begin position="195"/>
        <end position="218"/>
    </location>
</feature>
<protein>
    <submittedName>
        <fullName evidence="2">6-pyruvoyl-tetrahydropterin synthase-related protein</fullName>
    </submittedName>
</protein>
<evidence type="ECO:0000313" key="2">
    <source>
        <dbReference type="EMBL" id="MEG3440276.1"/>
    </source>
</evidence>
<feature type="transmembrane region" description="Helical" evidence="1">
    <location>
        <begin position="379"/>
        <end position="397"/>
    </location>
</feature>
<evidence type="ECO:0000256" key="1">
    <source>
        <dbReference type="SAM" id="Phobius"/>
    </source>
</evidence>
<keyword evidence="1" id="KW-0472">Membrane</keyword>
<sequence>MSTDTSPLQTPLARLRSISPKAWEIGAVIVILLMALVINARMLRYGLTGLGDLRWHITWIQHFSHQIAEGILYPRWLAGTNFGYGSPTFVFYPPLVYYIGSVFQLLGFGIEGTMSAVFTLAVVLSGLSFYVYGRSKWNRAAALGGALFYMTTPYLFGILGGGALASLFGFAWIPIGVWTIDRAIDRPRWRVGLAFLWMLVALTHTPSLLIYAIAGGLYTLIAGWRKSPRTAIETLVFMALGLAMAGFYLLPAVLEQRFTSVEYIIDFSPYYLHFFELLRENFREPFFRELSIFATLAAIALFLNREKPDRKWQVIGALVAMGVTLFLLSDWSSWIWQASSLLRKLERPPRIIVILYFAAAALYTMAIDALLQKRRAWKFFVLTLIALTILFNLRVGLQSLATAPALHSPTQGKVFIREWLEIMLRDPFSDKLVDVPEYRPPIPPRGDYPPFTRERYSDSGIPLTSAEDRARIPLPVPEIGQPRVSLIDGRARFEIEKWDSYFRRLKVEATTPATLRVRLFYYPAWRLSVNGQSRPLEKADDGTVLVKVEPGTSTVELSYGLTDALIAGIAIAFGSLSIVLGYGFFLWKKTRSVRLDRVR</sequence>
<gene>
    <name evidence="2" type="ORF">V0288_24325</name>
</gene>
<feature type="transmembrane region" description="Helical" evidence="1">
    <location>
        <begin position="89"/>
        <end position="110"/>
    </location>
</feature>
<feature type="transmembrane region" description="Helical" evidence="1">
    <location>
        <begin position="564"/>
        <end position="587"/>
    </location>
</feature>
<proteinExistence type="predicted"/>
<reference evidence="2 3" key="1">
    <citation type="submission" date="2024-01" db="EMBL/GenBank/DDBJ databases">
        <title>Genomic insights into the taxonomy and metabolism of the cyanobacterium Pannus brasiliensis CCIBt3594.</title>
        <authorList>
            <person name="Machado M."/>
            <person name="Botero N.B."/>
            <person name="Andreote A.P.D."/>
            <person name="Feitosa A.M.T."/>
            <person name="Popin R."/>
            <person name="Sivonen K."/>
            <person name="Fiore M.F."/>
        </authorList>
    </citation>
    <scope>NUCLEOTIDE SEQUENCE [LARGE SCALE GENOMIC DNA]</scope>
    <source>
        <strain evidence="2 3">CCIBt3594</strain>
    </source>
</reference>
<name>A0AAW9QYE8_9CHRO</name>
<organism evidence="2 3">
    <name type="scientific">Pannus brasiliensis CCIBt3594</name>
    <dbReference type="NCBI Taxonomy" id="1427578"/>
    <lineage>
        <taxon>Bacteria</taxon>
        <taxon>Bacillati</taxon>
        <taxon>Cyanobacteriota</taxon>
        <taxon>Cyanophyceae</taxon>
        <taxon>Oscillatoriophycideae</taxon>
        <taxon>Chroococcales</taxon>
        <taxon>Microcystaceae</taxon>
        <taxon>Pannus</taxon>
    </lineage>
</organism>
<evidence type="ECO:0000313" key="3">
    <source>
        <dbReference type="Proteomes" id="UP001328733"/>
    </source>
</evidence>
<feature type="transmembrane region" description="Helical" evidence="1">
    <location>
        <begin position="230"/>
        <end position="250"/>
    </location>
</feature>